<dbReference type="InterPro" id="IPR011989">
    <property type="entry name" value="ARM-like"/>
</dbReference>
<dbReference type="PANTHER" id="PTHR12363">
    <property type="entry name" value="TRANSPORTIN 3 AND IMPORTIN 13"/>
    <property type="match status" value="1"/>
</dbReference>
<name>A0A7C8IK81_9PEZI</name>
<comment type="similarity">
    <text evidence="2">Belongs to the importin beta family.</text>
</comment>
<dbReference type="PANTHER" id="PTHR12363:SF33">
    <property type="entry name" value="IMPORTIN-13"/>
    <property type="match status" value="1"/>
</dbReference>
<dbReference type="GO" id="GO:0005737">
    <property type="term" value="C:cytoplasm"/>
    <property type="evidence" value="ECO:0007669"/>
    <property type="project" value="TreeGrafter"/>
</dbReference>
<reference evidence="5 6" key="1">
    <citation type="submission" date="2019-12" db="EMBL/GenBank/DDBJ databases">
        <title>Draft genome sequence of the ascomycete Xylaria multiplex DSM 110363.</title>
        <authorList>
            <person name="Buettner E."/>
            <person name="Kellner H."/>
        </authorList>
    </citation>
    <scope>NUCLEOTIDE SEQUENCE [LARGE SCALE GENOMIC DNA]</scope>
    <source>
        <strain evidence="5 6">DSM 110363</strain>
    </source>
</reference>
<evidence type="ECO:0000313" key="5">
    <source>
        <dbReference type="EMBL" id="KAF2965766.1"/>
    </source>
</evidence>
<dbReference type="Pfam" id="PF18806">
    <property type="entry name" value="Importin_rep_3"/>
    <property type="match status" value="1"/>
</dbReference>
<evidence type="ECO:0000256" key="4">
    <source>
        <dbReference type="ARBA" id="ARBA00023242"/>
    </source>
</evidence>
<accession>A0A7C8IK81</accession>
<evidence type="ECO:0000256" key="2">
    <source>
        <dbReference type="ARBA" id="ARBA00007991"/>
    </source>
</evidence>
<dbReference type="Proteomes" id="UP000481858">
    <property type="component" value="Unassembled WGS sequence"/>
</dbReference>
<keyword evidence="6" id="KW-1185">Reference proteome</keyword>
<dbReference type="Gene3D" id="1.25.10.10">
    <property type="entry name" value="Leucine-rich Repeat Variant"/>
    <property type="match status" value="1"/>
</dbReference>
<sequence length="1010" mass="112327">MENNLPVPTTLPEVEHLINELYKPNPPETISQIQEALQRLQKSPQGWQLAQSLLARPGDNIKFFGALTIIVKLNTERLSDDDALSVLQNLITWLVHSLSDGSGPIVIRKLCSALVTYYIHYSHTWSKCIRHLLYSLGRNAAMPIEEVGDTLPLEQIIRELSTQKFLAASWFAATLAEETEKVDSKSTKYISLHERVLDNANDVAALMASALVPMEGAFDVSSQREAINCLQSWFLYAQRTPKQPLIQILQALVQPTINCLLIEDLYETTVELLTDTLSNWQQFFTRHHIDSLYALFDSEWAQQRYQDLIRGDFDFDAIQFGLFMLAFGDAQMVEMMDTTDARAQAFLAGLAGLLTAQGHPAAEDKIFVPALELWSAFVENLVDTLYSEHTELTNNLPWDKPPLSQVMQVVSHSWQKIQYPPPDIYNSWDSTEKAGFGDARKDVADFLQAVYTISGLPLISLFVDLILRALSNSAWAELEAASFCLGALSDSVSEGNSYDDALTKVFGSSLFDLLRQGQNIIPVRSRQTCLYLIERYSEYFVRHAEYLPAALNLLFSAVADRHLALPSSKSIFTLCSSCRKLLTSEIDAFLEQYSALRNNQDLDSLAEERVIGAIAAIIQSLPSEELKLNAVRRLLTMVGVDVSACLQFKSAQDNALVNHNEPIIFRAFEISQRPSSPVLAHEVASQLAIRALRCLCSIAKGLQAPVDLDSDDESTQMGSSPDLERIHADIIGILVQLKGLFSSSAEVVDAICTILRAGFSESDPGPFVFPPQMVTELIISDWQSRIATVVNTASAFASSLNAGRFKQHVVPTLRTLLPWVFNLLHQLPDPEADTELSQYGIEFAQKVLSRRPEVLMSQSANVLEFLFAFAMKLLNGNEPLPKAAAAEFWTTFVTAKSDEPNVQITLNDAMAHFGPLLSQSLMQNIGGRASRSDLDKLSDPLKKLIFQHVHASKWLEAALNDPSFPSDKVSSEDKALFLKKLVSLRGGRPTNQVVRDFWLACRGSSFAYAS</sequence>
<evidence type="ECO:0000313" key="6">
    <source>
        <dbReference type="Proteomes" id="UP000481858"/>
    </source>
</evidence>
<dbReference type="GO" id="GO:0006606">
    <property type="term" value="P:protein import into nucleus"/>
    <property type="evidence" value="ECO:0007669"/>
    <property type="project" value="TreeGrafter"/>
</dbReference>
<dbReference type="FunCoup" id="A0A7C8IK81">
    <property type="interactions" value="216"/>
</dbReference>
<dbReference type="SUPFAM" id="SSF48371">
    <property type="entry name" value="ARM repeat"/>
    <property type="match status" value="1"/>
</dbReference>
<evidence type="ECO:0008006" key="7">
    <source>
        <dbReference type="Google" id="ProtNLM"/>
    </source>
</evidence>
<dbReference type="InterPro" id="IPR040520">
    <property type="entry name" value="Importin_rep_3"/>
</dbReference>
<dbReference type="InterPro" id="IPR051345">
    <property type="entry name" value="Importin_beta-like_NTR"/>
</dbReference>
<organism evidence="5 6">
    <name type="scientific">Xylaria multiplex</name>
    <dbReference type="NCBI Taxonomy" id="323545"/>
    <lineage>
        <taxon>Eukaryota</taxon>
        <taxon>Fungi</taxon>
        <taxon>Dikarya</taxon>
        <taxon>Ascomycota</taxon>
        <taxon>Pezizomycotina</taxon>
        <taxon>Sordariomycetes</taxon>
        <taxon>Xylariomycetidae</taxon>
        <taxon>Xylariales</taxon>
        <taxon>Xylariaceae</taxon>
        <taxon>Xylaria</taxon>
    </lineage>
</organism>
<keyword evidence="3" id="KW-0813">Transport</keyword>
<dbReference type="EMBL" id="WUBL01000106">
    <property type="protein sequence ID" value="KAF2965766.1"/>
    <property type="molecule type" value="Genomic_DNA"/>
</dbReference>
<comment type="caution">
    <text evidence="5">The sequence shown here is derived from an EMBL/GenBank/DDBJ whole genome shotgun (WGS) entry which is preliminary data.</text>
</comment>
<comment type="subcellular location">
    <subcellularLocation>
        <location evidence="1">Nucleus</location>
    </subcellularLocation>
</comment>
<dbReference type="InterPro" id="IPR016024">
    <property type="entry name" value="ARM-type_fold"/>
</dbReference>
<dbReference type="OrthoDB" id="2016913at2759"/>
<dbReference type="AlphaFoldDB" id="A0A7C8IK81"/>
<proteinExistence type="inferred from homology"/>
<evidence type="ECO:0000256" key="3">
    <source>
        <dbReference type="ARBA" id="ARBA00022448"/>
    </source>
</evidence>
<gene>
    <name evidence="5" type="ORF">GQX73_g7790</name>
</gene>
<evidence type="ECO:0000256" key="1">
    <source>
        <dbReference type="ARBA" id="ARBA00004123"/>
    </source>
</evidence>
<dbReference type="GO" id="GO:0005634">
    <property type="term" value="C:nucleus"/>
    <property type="evidence" value="ECO:0007669"/>
    <property type="project" value="UniProtKB-SubCell"/>
</dbReference>
<dbReference type="InParanoid" id="A0A7C8IK81"/>
<protein>
    <recommendedName>
        <fullName evidence="7">Importin N-terminal domain-containing protein</fullName>
    </recommendedName>
</protein>
<keyword evidence="4" id="KW-0539">Nucleus</keyword>